<dbReference type="Proteomes" id="UP000276417">
    <property type="component" value="Chromosome 2"/>
</dbReference>
<evidence type="ECO:0000256" key="1">
    <source>
        <dbReference type="ARBA" id="ARBA00022801"/>
    </source>
</evidence>
<feature type="transmembrane region" description="Helical" evidence="4">
    <location>
        <begin position="7"/>
        <end position="29"/>
    </location>
</feature>
<keyword evidence="2" id="KW-0442">Lipid degradation</keyword>
<evidence type="ECO:0000313" key="6">
    <source>
        <dbReference type="Proteomes" id="UP000276417"/>
    </source>
</evidence>
<dbReference type="GO" id="GO:0016042">
    <property type="term" value="P:lipid catabolic process"/>
    <property type="evidence" value="ECO:0007669"/>
    <property type="project" value="UniProtKB-KW"/>
</dbReference>
<reference evidence="5 6" key="1">
    <citation type="submission" date="2018-11" db="EMBL/GenBank/DDBJ databases">
        <title>Deinococcus shelandsis sp. nov., isolated from South Shetland Islands soil of Antarctica.</title>
        <authorList>
            <person name="Tian J."/>
        </authorList>
    </citation>
    <scope>NUCLEOTIDE SEQUENCE [LARGE SCALE GENOMIC DNA]</scope>
    <source>
        <strain evidence="5 6">S14-83T</strain>
    </source>
</reference>
<evidence type="ECO:0000256" key="3">
    <source>
        <dbReference type="ARBA" id="ARBA00023098"/>
    </source>
</evidence>
<dbReference type="RefSeq" id="WP_124873642.1">
    <property type="nucleotide sequence ID" value="NZ_CP034184.1"/>
</dbReference>
<accession>A0A3G8YIW7</accession>
<dbReference type="KEGG" id="dph:EHF33_15050"/>
<dbReference type="EMBL" id="CP034184">
    <property type="protein sequence ID" value="AZI44217.1"/>
    <property type="molecule type" value="Genomic_DNA"/>
</dbReference>
<dbReference type="OrthoDB" id="9814760at2"/>
<keyword evidence="4" id="KW-0472">Membrane</keyword>
<keyword evidence="6" id="KW-1185">Reference proteome</keyword>
<dbReference type="PANTHER" id="PTHR10272">
    <property type="entry name" value="PLATELET-ACTIVATING FACTOR ACETYLHYDROLASE"/>
    <property type="match status" value="1"/>
</dbReference>
<evidence type="ECO:0000313" key="5">
    <source>
        <dbReference type="EMBL" id="AZI44217.1"/>
    </source>
</evidence>
<dbReference type="GO" id="GO:0003847">
    <property type="term" value="F:1-alkyl-2-acetylglycerophosphocholine esterase activity"/>
    <property type="evidence" value="ECO:0007669"/>
    <property type="project" value="TreeGrafter"/>
</dbReference>
<dbReference type="AlphaFoldDB" id="A0A3G8YIW7"/>
<evidence type="ECO:0000256" key="2">
    <source>
        <dbReference type="ARBA" id="ARBA00022963"/>
    </source>
</evidence>
<keyword evidence="1" id="KW-0378">Hydrolase</keyword>
<sequence>MWRFTRATAILMGMVTLAVLVFVMVAFPVPRFPQPTGPYQIGTHTYHWVDISRPEPFTANLHDRRELMVQVWYPAEVARDAQTVPYLVHPEAAEVWAARFHVPAFLVTTMAHARTHAVADALPVRGRFPILLNPTGFGGFRDASLFWIENLVSHGYVVVGLDQPGTAAATVFPDGRVIPMLADQPTFERYMPLALSHAAGQSPVMNGVALPGGIIPFLVKDLQFSLSQLELLDQHDTRLAGHLDTARLGVFGMSLGGYISSEACRVDARFHACLTVDAGTTAGVAQSGLYQPIMIISRDASTMREERSRAGGWPENEIAHTVGSQRGSGKLLLAGRNRGAMVAGSLKFRPPVVRRPSSFAAQFSGKIVGR</sequence>
<dbReference type="SUPFAM" id="SSF53474">
    <property type="entry name" value="alpha/beta-Hydrolases"/>
    <property type="match status" value="1"/>
</dbReference>
<dbReference type="PANTHER" id="PTHR10272:SF0">
    <property type="entry name" value="PLATELET-ACTIVATING FACTOR ACETYLHYDROLASE"/>
    <property type="match status" value="1"/>
</dbReference>
<evidence type="ECO:0000256" key="4">
    <source>
        <dbReference type="SAM" id="Phobius"/>
    </source>
</evidence>
<gene>
    <name evidence="5" type="ORF">EHF33_15050</name>
</gene>
<dbReference type="Gene3D" id="3.40.50.1820">
    <property type="entry name" value="alpha/beta hydrolase"/>
    <property type="match status" value="1"/>
</dbReference>
<keyword evidence="4" id="KW-1133">Transmembrane helix</keyword>
<protein>
    <recommendedName>
        <fullName evidence="7">Alpha/beta hydrolase</fullName>
    </recommendedName>
</protein>
<organism evidence="5 6">
    <name type="scientific">Deinococcus psychrotolerans</name>
    <dbReference type="NCBI Taxonomy" id="2489213"/>
    <lineage>
        <taxon>Bacteria</taxon>
        <taxon>Thermotogati</taxon>
        <taxon>Deinococcota</taxon>
        <taxon>Deinococci</taxon>
        <taxon>Deinococcales</taxon>
        <taxon>Deinococcaceae</taxon>
        <taxon>Deinococcus</taxon>
    </lineage>
</organism>
<keyword evidence="3" id="KW-0443">Lipid metabolism</keyword>
<evidence type="ECO:0008006" key="7">
    <source>
        <dbReference type="Google" id="ProtNLM"/>
    </source>
</evidence>
<dbReference type="InterPro" id="IPR029058">
    <property type="entry name" value="AB_hydrolase_fold"/>
</dbReference>
<name>A0A3G8YIW7_9DEIO</name>
<proteinExistence type="predicted"/>
<keyword evidence="4" id="KW-0812">Transmembrane</keyword>